<gene>
    <name evidence="2" type="primary">20350158</name>
    <name evidence="1" type="ORF">GGTG_09700</name>
</gene>
<sequence>MSGCASCKDLLVLSTDEDAMEDGNNAPVPDDLSLPCGCHFHWQCFLDSASDVAITLKCPSCGGYLPTNQAGPSTTNSVFPASQDVAIVTRYESEGGVQEDYNILPDVTEEAYLLTHPEFRPAHAFHSMCAEGNAEELLVIIADVDSPAADDDDDDEAGGLTVAQLLRYQDPLDDMKSPLHIAIEKNQAQVALLLLYMASGLPEDSFPGDALEVAKGLGLRRPTLASPEDDIRALKDANGRTAEEYAYQAGGPWIKFIEAGMFA</sequence>
<dbReference type="Proteomes" id="UP000006039">
    <property type="component" value="Unassembled WGS sequence"/>
</dbReference>
<dbReference type="OrthoDB" id="46529at2759"/>
<dbReference type="AlphaFoldDB" id="J3P865"/>
<dbReference type="RefSeq" id="XP_009225822.1">
    <property type="nucleotide sequence ID" value="XM_009227558.1"/>
</dbReference>
<dbReference type="VEuPathDB" id="FungiDB:GGTG_09700"/>
<dbReference type="STRING" id="644352.J3P865"/>
<dbReference type="eggNOG" id="ENOG502SBV2">
    <property type="taxonomic scope" value="Eukaryota"/>
</dbReference>
<evidence type="ECO:0000313" key="1">
    <source>
        <dbReference type="EMBL" id="EJT72848.1"/>
    </source>
</evidence>
<evidence type="ECO:0000313" key="2">
    <source>
        <dbReference type="EnsemblFungi" id="EJT72848"/>
    </source>
</evidence>
<reference evidence="1" key="2">
    <citation type="submission" date="2010-07" db="EMBL/GenBank/DDBJ databases">
        <authorList>
            <consortium name="The Broad Institute Genome Sequencing Platform"/>
            <consortium name="Broad Institute Genome Sequencing Center for Infectious Disease"/>
            <person name="Ma L.-J."/>
            <person name="Dead R."/>
            <person name="Young S."/>
            <person name="Zeng Q."/>
            <person name="Koehrsen M."/>
            <person name="Alvarado L."/>
            <person name="Berlin A."/>
            <person name="Chapman S.B."/>
            <person name="Chen Z."/>
            <person name="Freedman E."/>
            <person name="Gellesch M."/>
            <person name="Goldberg J."/>
            <person name="Griggs A."/>
            <person name="Gujja S."/>
            <person name="Heilman E.R."/>
            <person name="Heiman D."/>
            <person name="Hepburn T."/>
            <person name="Howarth C."/>
            <person name="Jen D."/>
            <person name="Larson L."/>
            <person name="Mehta T."/>
            <person name="Neiman D."/>
            <person name="Pearson M."/>
            <person name="Roberts A."/>
            <person name="Saif S."/>
            <person name="Shea T."/>
            <person name="Shenoy N."/>
            <person name="Sisk P."/>
            <person name="Stolte C."/>
            <person name="Sykes S."/>
            <person name="Walk T."/>
            <person name="White J."/>
            <person name="Yandava C."/>
            <person name="Haas B."/>
            <person name="Nusbaum C."/>
            <person name="Birren B."/>
        </authorList>
    </citation>
    <scope>NUCLEOTIDE SEQUENCE</scope>
    <source>
        <strain evidence="1">R3-111a-1</strain>
    </source>
</reference>
<keyword evidence="3" id="KW-1185">Reference proteome</keyword>
<reference evidence="1" key="3">
    <citation type="submission" date="2010-09" db="EMBL/GenBank/DDBJ databases">
        <title>Annotation of Gaeumannomyces graminis var. tritici R3-111a-1.</title>
        <authorList>
            <consortium name="The Broad Institute Genome Sequencing Platform"/>
            <person name="Ma L.-J."/>
            <person name="Dead R."/>
            <person name="Young S.K."/>
            <person name="Zeng Q."/>
            <person name="Gargeya S."/>
            <person name="Fitzgerald M."/>
            <person name="Haas B."/>
            <person name="Abouelleil A."/>
            <person name="Alvarado L."/>
            <person name="Arachchi H.M."/>
            <person name="Berlin A."/>
            <person name="Brown A."/>
            <person name="Chapman S.B."/>
            <person name="Chen Z."/>
            <person name="Dunbar C."/>
            <person name="Freedman E."/>
            <person name="Gearin G."/>
            <person name="Gellesch M."/>
            <person name="Goldberg J."/>
            <person name="Griggs A."/>
            <person name="Gujja S."/>
            <person name="Heiman D."/>
            <person name="Howarth C."/>
            <person name="Larson L."/>
            <person name="Lui A."/>
            <person name="MacDonald P.J.P."/>
            <person name="Mehta T."/>
            <person name="Montmayeur A."/>
            <person name="Murphy C."/>
            <person name="Neiman D."/>
            <person name="Pearson M."/>
            <person name="Priest M."/>
            <person name="Roberts A."/>
            <person name="Saif S."/>
            <person name="Shea T."/>
            <person name="Shenoy N."/>
            <person name="Sisk P."/>
            <person name="Stolte C."/>
            <person name="Sykes S."/>
            <person name="Yandava C."/>
            <person name="Wortman J."/>
            <person name="Nusbaum C."/>
            <person name="Birren B."/>
        </authorList>
    </citation>
    <scope>NUCLEOTIDE SEQUENCE</scope>
    <source>
        <strain evidence="1">R3-111a-1</strain>
    </source>
</reference>
<dbReference type="EnsemblFungi" id="EJT72848">
    <property type="protein sequence ID" value="EJT72848"/>
    <property type="gene ID" value="GGTG_09700"/>
</dbReference>
<reference evidence="2" key="4">
    <citation type="journal article" date="2015" name="G3 (Bethesda)">
        <title>Genome sequences of three phytopathogenic species of the Magnaporthaceae family of fungi.</title>
        <authorList>
            <person name="Okagaki L.H."/>
            <person name="Nunes C.C."/>
            <person name="Sailsbery J."/>
            <person name="Clay B."/>
            <person name="Brown D."/>
            <person name="John T."/>
            <person name="Oh Y."/>
            <person name="Young N."/>
            <person name="Fitzgerald M."/>
            <person name="Haas B.J."/>
            <person name="Zeng Q."/>
            <person name="Young S."/>
            <person name="Adiconis X."/>
            <person name="Fan L."/>
            <person name="Levin J.Z."/>
            <person name="Mitchell T.K."/>
            <person name="Okubara P.A."/>
            <person name="Farman M.L."/>
            <person name="Kohn L.M."/>
            <person name="Birren B."/>
            <person name="Ma L.-J."/>
            <person name="Dean R.A."/>
        </authorList>
    </citation>
    <scope>NUCLEOTIDE SEQUENCE</scope>
    <source>
        <strain evidence="2">R3-111a-1</strain>
    </source>
</reference>
<dbReference type="EMBL" id="GL385399">
    <property type="protein sequence ID" value="EJT72848.1"/>
    <property type="molecule type" value="Genomic_DNA"/>
</dbReference>
<reference evidence="3" key="1">
    <citation type="submission" date="2010-07" db="EMBL/GenBank/DDBJ databases">
        <title>The genome sequence of Gaeumannomyces graminis var. tritici strain R3-111a-1.</title>
        <authorList>
            <consortium name="The Broad Institute Genome Sequencing Platform"/>
            <person name="Ma L.-J."/>
            <person name="Dead R."/>
            <person name="Young S."/>
            <person name="Zeng Q."/>
            <person name="Koehrsen M."/>
            <person name="Alvarado L."/>
            <person name="Berlin A."/>
            <person name="Chapman S.B."/>
            <person name="Chen Z."/>
            <person name="Freedman E."/>
            <person name="Gellesch M."/>
            <person name="Goldberg J."/>
            <person name="Griggs A."/>
            <person name="Gujja S."/>
            <person name="Heilman E.R."/>
            <person name="Heiman D."/>
            <person name="Hepburn T."/>
            <person name="Howarth C."/>
            <person name="Jen D."/>
            <person name="Larson L."/>
            <person name="Mehta T."/>
            <person name="Neiman D."/>
            <person name="Pearson M."/>
            <person name="Roberts A."/>
            <person name="Saif S."/>
            <person name="Shea T."/>
            <person name="Shenoy N."/>
            <person name="Sisk P."/>
            <person name="Stolte C."/>
            <person name="Sykes S."/>
            <person name="Walk T."/>
            <person name="White J."/>
            <person name="Yandava C."/>
            <person name="Haas B."/>
            <person name="Nusbaum C."/>
            <person name="Birren B."/>
        </authorList>
    </citation>
    <scope>NUCLEOTIDE SEQUENCE [LARGE SCALE GENOMIC DNA]</scope>
    <source>
        <strain evidence="3">R3-111a-1</strain>
    </source>
</reference>
<organism evidence="1">
    <name type="scientific">Gaeumannomyces tritici (strain R3-111a-1)</name>
    <name type="common">Wheat and barley take-all root rot fungus</name>
    <name type="synonym">Gaeumannomyces graminis var. tritici</name>
    <dbReference type="NCBI Taxonomy" id="644352"/>
    <lineage>
        <taxon>Eukaryota</taxon>
        <taxon>Fungi</taxon>
        <taxon>Dikarya</taxon>
        <taxon>Ascomycota</taxon>
        <taxon>Pezizomycotina</taxon>
        <taxon>Sordariomycetes</taxon>
        <taxon>Sordariomycetidae</taxon>
        <taxon>Magnaporthales</taxon>
        <taxon>Magnaporthaceae</taxon>
        <taxon>Gaeumannomyces</taxon>
    </lineage>
</organism>
<proteinExistence type="predicted"/>
<protein>
    <submittedName>
        <fullName evidence="1 2">Uncharacterized protein</fullName>
    </submittedName>
</protein>
<accession>J3P865</accession>
<evidence type="ECO:0000313" key="3">
    <source>
        <dbReference type="Proteomes" id="UP000006039"/>
    </source>
</evidence>
<name>J3P865_GAET3</name>
<dbReference type="GeneID" id="20350158"/>
<reference evidence="2" key="5">
    <citation type="submission" date="2018-04" db="UniProtKB">
        <authorList>
            <consortium name="EnsemblFungi"/>
        </authorList>
    </citation>
    <scope>IDENTIFICATION</scope>
    <source>
        <strain evidence="2">R3-111a-1</strain>
    </source>
</reference>
<dbReference type="HOGENOM" id="CLU_062278_0_0_1"/>